<reference evidence="2 3" key="1">
    <citation type="journal article" date="2019" name="Int. J. Syst. Evol. Microbiol.">
        <title>The Global Catalogue of Microorganisms (GCM) 10K type strain sequencing project: providing services to taxonomists for standard genome sequencing and annotation.</title>
        <authorList>
            <consortium name="The Broad Institute Genomics Platform"/>
            <consortium name="The Broad Institute Genome Sequencing Center for Infectious Disease"/>
            <person name="Wu L."/>
            <person name="Ma J."/>
        </authorList>
    </citation>
    <scope>NUCLEOTIDE SEQUENCE [LARGE SCALE GENOMIC DNA]</scope>
    <source>
        <strain evidence="2 3">JCM 16001</strain>
    </source>
</reference>
<sequence length="71" mass="7241">MVTGMAPGPSAASSTAGRPTASAAAPHPARLWSNGPNERCGEVTLADAINAGALLQPRRGIPRGYFTVRIV</sequence>
<evidence type="ECO:0000313" key="2">
    <source>
        <dbReference type="EMBL" id="GAA1689670.1"/>
    </source>
</evidence>
<gene>
    <name evidence="2" type="ORF">GCM10009830_41530</name>
</gene>
<feature type="compositionally biased region" description="Low complexity" evidence="1">
    <location>
        <begin position="1"/>
        <end position="26"/>
    </location>
</feature>
<name>A0ABN2HKZ1_9ACTN</name>
<comment type="caution">
    <text evidence="2">The sequence shown here is derived from an EMBL/GenBank/DDBJ whole genome shotgun (WGS) entry which is preliminary data.</text>
</comment>
<accession>A0ABN2HKZ1</accession>
<organism evidence="2 3">
    <name type="scientific">Glycomyces endophyticus</name>
    <dbReference type="NCBI Taxonomy" id="480996"/>
    <lineage>
        <taxon>Bacteria</taxon>
        <taxon>Bacillati</taxon>
        <taxon>Actinomycetota</taxon>
        <taxon>Actinomycetes</taxon>
        <taxon>Glycomycetales</taxon>
        <taxon>Glycomycetaceae</taxon>
        <taxon>Glycomyces</taxon>
    </lineage>
</organism>
<evidence type="ECO:0000256" key="1">
    <source>
        <dbReference type="SAM" id="MobiDB-lite"/>
    </source>
</evidence>
<protein>
    <submittedName>
        <fullName evidence="2">Uncharacterized protein</fullName>
    </submittedName>
</protein>
<feature type="region of interest" description="Disordered" evidence="1">
    <location>
        <begin position="1"/>
        <end position="36"/>
    </location>
</feature>
<dbReference type="Proteomes" id="UP001499851">
    <property type="component" value="Unassembled WGS sequence"/>
</dbReference>
<keyword evidence="3" id="KW-1185">Reference proteome</keyword>
<evidence type="ECO:0000313" key="3">
    <source>
        <dbReference type="Proteomes" id="UP001499851"/>
    </source>
</evidence>
<dbReference type="EMBL" id="BAAAQF010000022">
    <property type="protein sequence ID" value="GAA1689670.1"/>
    <property type="molecule type" value="Genomic_DNA"/>
</dbReference>
<proteinExistence type="predicted"/>